<dbReference type="PRINTS" id="PR00081">
    <property type="entry name" value="GDHRDH"/>
</dbReference>
<accession>A0A0J0XZ04</accession>
<keyword evidence="5" id="KW-1185">Reference proteome</keyword>
<dbReference type="InterPro" id="IPR036291">
    <property type="entry name" value="NAD(P)-bd_dom_sf"/>
</dbReference>
<comment type="similarity">
    <text evidence="1">Belongs to the short-chain dehydrogenases/reductases (SDR) family.</text>
</comment>
<evidence type="ECO:0000313" key="4">
    <source>
        <dbReference type="EMBL" id="KLT46261.1"/>
    </source>
</evidence>
<reference evidence="4 5" key="1">
    <citation type="submission" date="2015-03" db="EMBL/GenBank/DDBJ databases">
        <title>Genomics and transcriptomics of the oil-accumulating basidiomycete yeast T. oleaginosus allow insights into substrate utilization and the diverse evolutionary trajectories of mating systems in fungi.</title>
        <authorList>
            <consortium name="DOE Joint Genome Institute"/>
            <person name="Kourist R."/>
            <person name="Kracht O."/>
            <person name="Bracharz F."/>
            <person name="Lipzen A."/>
            <person name="Nolan M."/>
            <person name="Ohm R."/>
            <person name="Grigoriev I."/>
            <person name="Sun S."/>
            <person name="Heitman J."/>
            <person name="Bruck T."/>
            <person name="Nowrousian M."/>
        </authorList>
    </citation>
    <scope>NUCLEOTIDE SEQUENCE [LARGE SCALE GENOMIC DNA]</scope>
    <source>
        <strain evidence="4 5">IBC0246</strain>
    </source>
</reference>
<dbReference type="GO" id="GO:0016491">
    <property type="term" value="F:oxidoreductase activity"/>
    <property type="evidence" value="ECO:0007669"/>
    <property type="project" value="UniProtKB-KW"/>
</dbReference>
<sequence length="255" mass="27030">MFSGVAFVTGAASGIGQATAQSFARKGVKRIVLVDLGDLSTTIALLQNVETLPIKADVSDEAQVKSAVQGAVDKWGRIDYAANCAGIGCPRAKFADTTTADFEKTMGVNARGCFICSREQIRQMLSQEPLETELGPRRAQRGAIVNVASILGLHVRWNIAPYTASKHAVVSLARQACLDHGADGVRINTVAPGLVETPMTAGREVLTEDSAPEVVPMARPGLPEELADVITFMCSEEASYVNGATWCVDGGRMVH</sequence>
<dbReference type="RefSeq" id="XP_018282752.1">
    <property type="nucleotide sequence ID" value="XM_018421088.1"/>
</dbReference>
<proteinExistence type="inferred from homology"/>
<keyword evidence="2" id="KW-0521">NADP</keyword>
<dbReference type="AlphaFoldDB" id="A0A0J0XZ04"/>
<dbReference type="FunFam" id="3.40.50.720:FF:000084">
    <property type="entry name" value="Short-chain dehydrogenase reductase"/>
    <property type="match status" value="1"/>
</dbReference>
<evidence type="ECO:0000256" key="3">
    <source>
        <dbReference type="ARBA" id="ARBA00023002"/>
    </source>
</evidence>
<keyword evidence="3" id="KW-0560">Oxidoreductase</keyword>
<dbReference type="PANTHER" id="PTHR24321">
    <property type="entry name" value="DEHYDROGENASES, SHORT CHAIN"/>
    <property type="match status" value="1"/>
</dbReference>
<evidence type="ECO:0000256" key="2">
    <source>
        <dbReference type="ARBA" id="ARBA00022857"/>
    </source>
</evidence>
<dbReference type="Pfam" id="PF13561">
    <property type="entry name" value="adh_short_C2"/>
    <property type="match status" value="1"/>
</dbReference>
<dbReference type="InterPro" id="IPR020904">
    <property type="entry name" value="Sc_DH/Rdtase_CS"/>
</dbReference>
<dbReference type="GeneID" id="28981691"/>
<dbReference type="CDD" id="cd05233">
    <property type="entry name" value="SDR_c"/>
    <property type="match status" value="1"/>
</dbReference>
<dbReference type="EMBL" id="KQ087178">
    <property type="protein sequence ID" value="KLT46261.1"/>
    <property type="molecule type" value="Genomic_DNA"/>
</dbReference>
<dbReference type="PANTHER" id="PTHR24321:SF12">
    <property type="entry name" value="SHORT-CHAIN DEHYDROGENASE_REDUCTASE FAMILY, PUTATIVE (AFU_ORTHOLOGUE AFUA_5G14340)-RELATED"/>
    <property type="match status" value="1"/>
</dbReference>
<dbReference type="STRING" id="879819.A0A0J0XZ04"/>
<name>A0A0J0XZ04_9TREE</name>
<dbReference type="Gene3D" id="3.40.50.720">
    <property type="entry name" value="NAD(P)-binding Rossmann-like Domain"/>
    <property type="match status" value="1"/>
</dbReference>
<evidence type="ECO:0000313" key="5">
    <source>
        <dbReference type="Proteomes" id="UP000053611"/>
    </source>
</evidence>
<evidence type="ECO:0000256" key="1">
    <source>
        <dbReference type="ARBA" id="ARBA00006484"/>
    </source>
</evidence>
<dbReference type="PRINTS" id="PR00080">
    <property type="entry name" value="SDRFAMILY"/>
</dbReference>
<protein>
    <submittedName>
        <fullName evidence="4">Short chain dehydrogenase</fullName>
    </submittedName>
</protein>
<dbReference type="OrthoDB" id="1888931at2759"/>
<dbReference type="Proteomes" id="UP000053611">
    <property type="component" value="Unassembled WGS sequence"/>
</dbReference>
<dbReference type="PROSITE" id="PS00061">
    <property type="entry name" value="ADH_SHORT"/>
    <property type="match status" value="1"/>
</dbReference>
<organism evidence="4 5">
    <name type="scientific">Cutaneotrichosporon oleaginosum</name>
    <dbReference type="NCBI Taxonomy" id="879819"/>
    <lineage>
        <taxon>Eukaryota</taxon>
        <taxon>Fungi</taxon>
        <taxon>Dikarya</taxon>
        <taxon>Basidiomycota</taxon>
        <taxon>Agaricomycotina</taxon>
        <taxon>Tremellomycetes</taxon>
        <taxon>Trichosporonales</taxon>
        <taxon>Trichosporonaceae</taxon>
        <taxon>Cutaneotrichosporon</taxon>
    </lineage>
</organism>
<dbReference type="InterPro" id="IPR002347">
    <property type="entry name" value="SDR_fam"/>
</dbReference>
<dbReference type="SUPFAM" id="SSF51735">
    <property type="entry name" value="NAD(P)-binding Rossmann-fold domains"/>
    <property type="match status" value="1"/>
</dbReference>
<gene>
    <name evidence="4" type="ORF">CC85DRAFT_268197</name>
</gene>